<reference evidence="2" key="1">
    <citation type="submission" date="2022-12" db="EMBL/GenBank/DDBJ databases">
        <authorList>
            <person name="Alioto T."/>
            <person name="Alioto T."/>
            <person name="Gomez Garrido J."/>
        </authorList>
    </citation>
    <scope>NUCLEOTIDE SEQUENCE</scope>
</reference>
<name>A0AA35KIK2_9SAUR</name>
<sequence>MANLKEDPPLPSRQAGGRASGAAVASAILWRCSVGGAGLDSASGSLAAPAPAARAPGTYEKQPPLPGE</sequence>
<keyword evidence="3" id="KW-1185">Reference proteome</keyword>
<evidence type="ECO:0000256" key="1">
    <source>
        <dbReference type="SAM" id="MobiDB-lite"/>
    </source>
</evidence>
<dbReference type="EMBL" id="OX395131">
    <property type="protein sequence ID" value="CAI5778003.1"/>
    <property type="molecule type" value="Genomic_DNA"/>
</dbReference>
<evidence type="ECO:0000313" key="3">
    <source>
        <dbReference type="Proteomes" id="UP001178461"/>
    </source>
</evidence>
<feature type="region of interest" description="Disordered" evidence="1">
    <location>
        <begin position="41"/>
        <end position="68"/>
    </location>
</feature>
<accession>A0AA35KIK2</accession>
<protein>
    <submittedName>
        <fullName evidence="2">Uncharacterized protein</fullName>
    </submittedName>
</protein>
<organism evidence="2 3">
    <name type="scientific">Podarcis lilfordi</name>
    <name type="common">Lilford's wall lizard</name>
    <dbReference type="NCBI Taxonomy" id="74358"/>
    <lineage>
        <taxon>Eukaryota</taxon>
        <taxon>Metazoa</taxon>
        <taxon>Chordata</taxon>
        <taxon>Craniata</taxon>
        <taxon>Vertebrata</taxon>
        <taxon>Euteleostomi</taxon>
        <taxon>Lepidosauria</taxon>
        <taxon>Squamata</taxon>
        <taxon>Bifurcata</taxon>
        <taxon>Unidentata</taxon>
        <taxon>Episquamata</taxon>
        <taxon>Laterata</taxon>
        <taxon>Lacertibaenia</taxon>
        <taxon>Lacertidae</taxon>
        <taxon>Podarcis</taxon>
    </lineage>
</organism>
<gene>
    <name evidence="2" type="ORF">PODLI_1B043001</name>
</gene>
<evidence type="ECO:0000313" key="2">
    <source>
        <dbReference type="EMBL" id="CAI5778003.1"/>
    </source>
</evidence>
<proteinExistence type="predicted"/>
<dbReference type="Proteomes" id="UP001178461">
    <property type="component" value="Chromosome 6"/>
</dbReference>
<feature type="compositionally biased region" description="Low complexity" evidence="1">
    <location>
        <begin position="41"/>
        <end position="57"/>
    </location>
</feature>
<dbReference type="AlphaFoldDB" id="A0AA35KIK2"/>